<accession>A0A2R7YU95</accession>
<dbReference type="PANTHER" id="PTHR10996">
    <property type="entry name" value="2-HYDROXYACID DEHYDROGENASE-RELATED"/>
    <property type="match status" value="1"/>
</dbReference>
<evidence type="ECO:0000259" key="6">
    <source>
        <dbReference type="Pfam" id="PF00389"/>
    </source>
</evidence>
<dbReference type="SUPFAM" id="SSF51735">
    <property type="entry name" value="NAD(P)-binding Rossmann-fold domains"/>
    <property type="match status" value="1"/>
</dbReference>
<dbReference type="PANTHER" id="PTHR10996:SF178">
    <property type="entry name" value="2-HYDROXYACID DEHYDROGENASE YGL185C-RELATED"/>
    <property type="match status" value="1"/>
</dbReference>
<dbReference type="OrthoDB" id="117809at2"/>
<proteinExistence type="inferred from homology"/>
<gene>
    <name evidence="8" type="ORF">C7S10_17095</name>
</gene>
<keyword evidence="2" id="KW-0521">NADP</keyword>
<evidence type="ECO:0000313" key="8">
    <source>
        <dbReference type="EMBL" id="PUA79901.1"/>
    </source>
</evidence>
<keyword evidence="9" id="KW-1185">Reference proteome</keyword>
<dbReference type="InterPro" id="IPR006140">
    <property type="entry name" value="D-isomer_DH_NAD-bd"/>
</dbReference>
<dbReference type="GO" id="GO:0030267">
    <property type="term" value="F:glyoxylate reductase (NADPH) activity"/>
    <property type="evidence" value="ECO:0007669"/>
    <property type="project" value="TreeGrafter"/>
</dbReference>
<feature type="domain" description="D-isomer specific 2-hydroxyacid dehydrogenase NAD-binding" evidence="7">
    <location>
        <begin position="91"/>
        <end position="262"/>
    </location>
</feature>
<reference evidence="8 9" key="1">
    <citation type="submission" date="2018-03" db="EMBL/GenBank/DDBJ databases">
        <authorList>
            <person name="Keele B.F."/>
        </authorList>
    </citation>
    <scope>NUCLEOTIDE SEQUENCE [LARGE SCALE GENOMIC DNA]</scope>
    <source>
        <strain evidence="8 9">IB-3</strain>
    </source>
</reference>
<keyword evidence="3 5" id="KW-0560">Oxidoreductase</keyword>
<evidence type="ECO:0000256" key="5">
    <source>
        <dbReference type="RuleBase" id="RU003719"/>
    </source>
</evidence>
<organism evidence="8 9">
    <name type="scientific">Nocardioides currus</name>
    <dbReference type="NCBI Taxonomy" id="2133958"/>
    <lineage>
        <taxon>Bacteria</taxon>
        <taxon>Bacillati</taxon>
        <taxon>Actinomycetota</taxon>
        <taxon>Actinomycetes</taxon>
        <taxon>Propionibacteriales</taxon>
        <taxon>Nocardioidaceae</taxon>
        <taxon>Nocardioides</taxon>
    </lineage>
</organism>
<dbReference type="Proteomes" id="UP000244867">
    <property type="component" value="Unassembled WGS sequence"/>
</dbReference>
<evidence type="ECO:0000256" key="1">
    <source>
        <dbReference type="ARBA" id="ARBA00005854"/>
    </source>
</evidence>
<dbReference type="Gene3D" id="3.40.50.720">
    <property type="entry name" value="NAD(P)-binding Rossmann-like Domain"/>
    <property type="match status" value="2"/>
</dbReference>
<dbReference type="Pfam" id="PF00389">
    <property type="entry name" value="2-Hacid_dh"/>
    <property type="match status" value="1"/>
</dbReference>
<dbReference type="InterPro" id="IPR036291">
    <property type="entry name" value="NAD(P)-bd_dom_sf"/>
</dbReference>
<dbReference type="GO" id="GO:0016618">
    <property type="term" value="F:hydroxypyruvate reductase [NAD(P)H] activity"/>
    <property type="evidence" value="ECO:0007669"/>
    <property type="project" value="TreeGrafter"/>
</dbReference>
<sequence>MPFLETELERAYAAPSLADVGSPAAGFTVAVAGGGTVVGAAELDALPGLRAIANFGVGYDNIDVEEATRRGVVVSNTPDVLTDAVADLSVLLVLDVLRQGSAADRFVRRGEWAAGKRYPLTREVRGSVVGILGLGRIGEAVAERLVPFGAEIAYHSRSAKDVAWAYHESTVALAEASDVLVVLTPGGAGTEHLVDAAVLDALGPDGFLVNVSRGSVVDEVALVAALEAGRIAGAGLDVFADEPHVPAALLDRDDVVLLPHVGSATDQTREAMARLVLDNVAAFLERGELVTPVN</sequence>
<dbReference type="EMBL" id="PYXZ01000008">
    <property type="protein sequence ID" value="PUA79901.1"/>
    <property type="molecule type" value="Genomic_DNA"/>
</dbReference>
<evidence type="ECO:0000256" key="3">
    <source>
        <dbReference type="ARBA" id="ARBA00023002"/>
    </source>
</evidence>
<evidence type="ECO:0000313" key="9">
    <source>
        <dbReference type="Proteomes" id="UP000244867"/>
    </source>
</evidence>
<keyword evidence="4" id="KW-0520">NAD</keyword>
<dbReference type="InterPro" id="IPR050223">
    <property type="entry name" value="D-isomer_2-hydroxyacid_DH"/>
</dbReference>
<dbReference type="AlphaFoldDB" id="A0A2R7YU95"/>
<evidence type="ECO:0000259" key="7">
    <source>
        <dbReference type="Pfam" id="PF02826"/>
    </source>
</evidence>
<comment type="similarity">
    <text evidence="1 5">Belongs to the D-isomer specific 2-hydroxyacid dehydrogenase family.</text>
</comment>
<protein>
    <submittedName>
        <fullName evidence="8">2-hydroxyacid dehydrogenase</fullName>
    </submittedName>
</protein>
<evidence type="ECO:0000256" key="2">
    <source>
        <dbReference type="ARBA" id="ARBA00022857"/>
    </source>
</evidence>
<dbReference type="CDD" id="cd12156">
    <property type="entry name" value="HPPR"/>
    <property type="match status" value="1"/>
</dbReference>
<dbReference type="GO" id="GO:0051287">
    <property type="term" value="F:NAD binding"/>
    <property type="evidence" value="ECO:0007669"/>
    <property type="project" value="InterPro"/>
</dbReference>
<comment type="caution">
    <text evidence="8">The sequence shown here is derived from an EMBL/GenBank/DDBJ whole genome shotgun (WGS) entry which is preliminary data.</text>
</comment>
<dbReference type="SUPFAM" id="SSF52283">
    <property type="entry name" value="Formate/glycerate dehydrogenase catalytic domain-like"/>
    <property type="match status" value="1"/>
</dbReference>
<name>A0A2R7YU95_9ACTN</name>
<dbReference type="FunFam" id="3.40.50.720:FF:000213">
    <property type="entry name" value="Putative 2-hydroxyacid dehydrogenase"/>
    <property type="match status" value="1"/>
</dbReference>
<dbReference type="InterPro" id="IPR006139">
    <property type="entry name" value="D-isomer_2_OHA_DH_cat_dom"/>
</dbReference>
<dbReference type="Pfam" id="PF02826">
    <property type="entry name" value="2-Hacid_dh_C"/>
    <property type="match status" value="1"/>
</dbReference>
<evidence type="ECO:0000256" key="4">
    <source>
        <dbReference type="ARBA" id="ARBA00023027"/>
    </source>
</evidence>
<dbReference type="GO" id="GO:0005829">
    <property type="term" value="C:cytosol"/>
    <property type="evidence" value="ECO:0007669"/>
    <property type="project" value="TreeGrafter"/>
</dbReference>
<feature type="domain" description="D-isomer specific 2-hydroxyacid dehydrogenase catalytic" evidence="6">
    <location>
        <begin position="16"/>
        <end position="294"/>
    </location>
</feature>